<sequence length="112" mass="12657">MQIVRRCGFILNALLCLFNAFDLLHGCAGNRDASAPLTDMPVLVPVFVRRNDQWSLLPTPNADKLSKALPQQSIFGKLTADRQLQSAGKTADKQNQRQFKQRWYLGKRFAIP</sequence>
<evidence type="ECO:0000256" key="1">
    <source>
        <dbReference type="SAM" id="SignalP"/>
    </source>
</evidence>
<accession>A0A9X6NC21</accession>
<name>A0A9X6NC21_HYPEX</name>
<reference evidence="3" key="1">
    <citation type="submission" date="2017-01" db="EMBL/GenBank/DDBJ databases">
        <title>Comparative genomics of anhydrobiosis in the tardigrade Hypsibius dujardini.</title>
        <authorList>
            <person name="Yoshida Y."/>
            <person name="Koutsovoulos G."/>
            <person name="Laetsch D."/>
            <person name="Stevens L."/>
            <person name="Kumar S."/>
            <person name="Horikawa D."/>
            <person name="Ishino K."/>
            <person name="Komine S."/>
            <person name="Tomita M."/>
            <person name="Blaxter M."/>
            <person name="Arakawa K."/>
        </authorList>
    </citation>
    <scope>NUCLEOTIDE SEQUENCE [LARGE SCALE GENOMIC DNA]</scope>
    <source>
        <strain evidence="3">Z151</strain>
    </source>
</reference>
<feature type="chain" id="PRO_5040743680" evidence="1">
    <location>
        <begin position="30"/>
        <end position="112"/>
    </location>
</feature>
<keyword evidence="1" id="KW-0732">Signal</keyword>
<keyword evidence="3" id="KW-1185">Reference proteome</keyword>
<dbReference type="AlphaFoldDB" id="A0A9X6NC21"/>
<proteinExistence type="predicted"/>
<gene>
    <name evidence="2" type="ORF">BV898_15799</name>
</gene>
<evidence type="ECO:0000313" key="3">
    <source>
        <dbReference type="Proteomes" id="UP000192578"/>
    </source>
</evidence>
<protein>
    <submittedName>
        <fullName evidence="2">Uncharacterized protein</fullName>
    </submittedName>
</protein>
<evidence type="ECO:0000313" key="2">
    <source>
        <dbReference type="EMBL" id="OWA51312.1"/>
    </source>
</evidence>
<organism evidence="2 3">
    <name type="scientific">Hypsibius exemplaris</name>
    <name type="common">Freshwater tardigrade</name>
    <dbReference type="NCBI Taxonomy" id="2072580"/>
    <lineage>
        <taxon>Eukaryota</taxon>
        <taxon>Metazoa</taxon>
        <taxon>Ecdysozoa</taxon>
        <taxon>Tardigrada</taxon>
        <taxon>Eutardigrada</taxon>
        <taxon>Parachela</taxon>
        <taxon>Hypsibioidea</taxon>
        <taxon>Hypsibiidae</taxon>
        <taxon>Hypsibius</taxon>
    </lineage>
</organism>
<comment type="caution">
    <text evidence="2">The sequence shown here is derived from an EMBL/GenBank/DDBJ whole genome shotgun (WGS) entry which is preliminary data.</text>
</comment>
<dbReference type="EMBL" id="MTYJ01000221">
    <property type="protein sequence ID" value="OWA51312.1"/>
    <property type="molecule type" value="Genomic_DNA"/>
</dbReference>
<dbReference type="Proteomes" id="UP000192578">
    <property type="component" value="Unassembled WGS sequence"/>
</dbReference>
<feature type="signal peptide" evidence="1">
    <location>
        <begin position="1"/>
        <end position="29"/>
    </location>
</feature>